<feature type="domain" description="Outer membrane protein beta-barrel" evidence="2">
    <location>
        <begin position="29"/>
        <end position="210"/>
    </location>
</feature>
<reference evidence="3" key="2">
    <citation type="journal article" date="2021" name="Microbiome">
        <title>Successional dynamics and alternative stable states in a saline activated sludge microbial community over 9 years.</title>
        <authorList>
            <person name="Wang Y."/>
            <person name="Ye J."/>
            <person name="Ju F."/>
            <person name="Liu L."/>
            <person name="Boyd J.A."/>
            <person name="Deng Y."/>
            <person name="Parks D.H."/>
            <person name="Jiang X."/>
            <person name="Yin X."/>
            <person name="Woodcroft B.J."/>
            <person name="Tyson G.W."/>
            <person name="Hugenholtz P."/>
            <person name="Polz M.F."/>
            <person name="Zhang T."/>
        </authorList>
    </citation>
    <scope>NUCLEOTIDE SEQUENCE</scope>
    <source>
        <strain evidence="3">HKST-UBA01</strain>
    </source>
</reference>
<accession>A0A956M0V8</accession>
<proteinExistence type="predicted"/>
<dbReference type="Gene3D" id="2.40.160.20">
    <property type="match status" value="1"/>
</dbReference>
<evidence type="ECO:0000313" key="3">
    <source>
        <dbReference type="EMBL" id="MCA9727791.1"/>
    </source>
</evidence>
<protein>
    <submittedName>
        <fullName evidence="3">Outer membrane beta-barrel protein</fullName>
    </submittedName>
</protein>
<evidence type="ECO:0000313" key="4">
    <source>
        <dbReference type="Proteomes" id="UP000697710"/>
    </source>
</evidence>
<dbReference type="EMBL" id="JAGQHR010000237">
    <property type="protein sequence ID" value="MCA9727791.1"/>
    <property type="molecule type" value="Genomic_DNA"/>
</dbReference>
<reference evidence="3" key="1">
    <citation type="submission" date="2020-04" db="EMBL/GenBank/DDBJ databases">
        <authorList>
            <person name="Zhang T."/>
        </authorList>
    </citation>
    <scope>NUCLEOTIDE SEQUENCE</scope>
    <source>
        <strain evidence="3">HKST-UBA01</strain>
    </source>
</reference>
<evidence type="ECO:0000259" key="2">
    <source>
        <dbReference type="Pfam" id="PF13505"/>
    </source>
</evidence>
<name>A0A956M0V8_UNCEI</name>
<dbReference type="SUPFAM" id="SSF56925">
    <property type="entry name" value="OMPA-like"/>
    <property type="match status" value="1"/>
</dbReference>
<dbReference type="InterPro" id="IPR027385">
    <property type="entry name" value="Beta-barrel_OMP"/>
</dbReference>
<comment type="caution">
    <text evidence="3">The sequence shown here is derived from an EMBL/GenBank/DDBJ whole genome shotgun (WGS) entry which is preliminary data.</text>
</comment>
<dbReference type="Pfam" id="PF13505">
    <property type="entry name" value="OMP_b-brl"/>
    <property type="match status" value="1"/>
</dbReference>
<gene>
    <name evidence="3" type="ORF">KC729_08925</name>
</gene>
<sequence>MRESARARGSARLSRFGSIPGRSWVVMSALLALVPLGAARATGLQLGARIGYTDLSGSPFQGADSFQGTEIVGLQIVLPLTRRLAVSVEGEGSSETIDFSTPGESAGSIEDGTVDWSDLALYASARLGLLPPSGPLEVYVGGGAGVHFAELTYKDVSEAVSNALEEKHGTEDSGLEWHGLAGASVGLGQLLSVFAETRYRDVTGEFDRRGWAGYVGLNLRLD</sequence>
<dbReference type="Proteomes" id="UP000697710">
    <property type="component" value="Unassembled WGS sequence"/>
</dbReference>
<dbReference type="AlphaFoldDB" id="A0A956M0V8"/>
<organism evidence="3 4">
    <name type="scientific">Eiseniibacteriota bacterium</name>
    <dbReference type="NCBI Taxonomy" id="2212470"/>
    <lineage>
        <taxon>Bacteria</taxon>
        <taxon>Candidatus Eiseniibacteriota</taxon>
    </lineage>
</organism>
<evidence type="ECO:0000256" key="1">
    <source>
        <dbReference type="ARBA" id="ARBA00022729"/>
    </source>
</evidence>
<dbReference type="InterPro" id="IPR011250">
    <property type="entry name" value="OMP/PagP_B-barrel"/>
</dbReference>
<keyword evidence="1" id="KW-0732">Signal</keyword>